<dbReference type="OrthoDB" id="6400575at2"/>
<dbReference type="KEGG" id="izh:FEM41_15970"/>
<reference evidence="2 3" key="1">
    <citation type="submission" date="2019-05" db="EMBL/GenBank/DDBJ databases">
        <title>Complete genome sequence of Izhakiella calystegiae KSNA2, an endophyte isolated from beach morning glory (Calystegia soldanella).</title>
        <authorList>
            <person name="Jiang L."/>
            <person name="Jeong J.C."/>
            <person name="Kim C.Y."/>
            <person name="Kim D.H."/>
            <person name="Kim S.W."/>
            <person name="Lee j."/>
        </authorList>
    </citation>
    <scope>NUCLEOTIDE SEQUENCE [LARGE SCALE GENOMIC DNA]</scope>
    <source>
        <strain evidence="2 3">KSNA2</strain>
    </source>
</reference>
<dbReference type="Proteomes" id="UP000302163">
    <property type="component" value="Chromosome"/>
</dbReference>
<evidence type="ECO:0000256" key="1">
    <source>
        <dbReference type="SAM" id="SignalP"/>
    </source>
</evidence>
<evidence type="ECO:0000313" key="3">
    <source>
        <dbReference type="Proteomes" id="UP000302163"/>
    </source>
</evidence>
<dbReference type="InterPro" id="IPR009971">
    <property type="entry name" value="DUF1496"/>
</dbReference>
<feature type="signal peptide" evidence="1">
    <location>
        <begin position="1"/>
        <end position="20"/>
    </location>
</feature>
<evidence type="ECO:0000313" key="2">
    <source>
        <dbReference type="EMBL" id="QCT21034.1"/>
    </source>
</evidence>
<keyword evidence="1" id="KW-0732">Signal</keyword>
<accession>A0A4P8YMV0</accession>
<dbReference type="Pfam" id="PF07383">
    <property type="entry name" value="DUF1496"/>
    <property type="match status" value="1"/>
</dbReference>
<feature type="chain" id="PRO_5020381667" evidence="1">
    <location>
        <begin position="21"/>
        <end position="90"/>
    </location>
</feature>
<dbReference type="RefSeq" id="WP_138097193.1">
    <property type="nucleotide sequence ID" value="NZ_CP040428.1"/>
</dbReference>
<keyword evidence="3" id="KW-1185">Reference proteome</keyword>
<organism evidence="2 3">
    <name type="scientific">Jejubacter calystegiae</name>
    <dbReference type="NCBI Taxonomy" id="2579935"/>
    <lineage>
        <taxon>Bacteria</taxon>
        <taxon>Pseudomonadati</taxon>
        <taxon>Pseudomonadota</taxon>
        <taxon>Gammaproteobacteria</taxon>
        <taxon>Enterobacterales</taxon>
        <taxon>Enterobacteriaceae</taxon>
        <taxon>Jejubacter</taxon>
    </lineage>
</organism>
<dbReference type="AlphaFoldDB" id="A0A4P8YMV0"/>
<protein>
    <submittedName>
        <fullName evidence="2">DUF1496 domain-containing protein</fullName>
    </submittedName>
</protein>
<gene>
    <name evidence="2" type="ORF">FEM41_15970</name>
</gene>
<dbReference type="EMBL" id="CP040428">
    <property type="protein sequence ID" value="QCT21034.1"/>
    <property type="molecule type" value="Genomic_DNA"/>
</dbReference>
<name>A0A4P8YMV0_9ENTR</name>
<sequence length="90" mass="9963">MKRRLLFAALALGVVLPAGARPAPDVEVKIPAQSLERTRDRTANCSRCCLFEDRNYSEGAVIKSEGILLQCQREQGAVGTNPLVWRRVKP</sequence>
<proteinExistence type="predicted"/>